<gene>
    <name evidence="2" type="primary">apaG</name>
    <name evidence="2" type="ORF">LQ318_13135</name>
</gene>
<sequence length="136" mass="15571">MDNILLMYQPTFIEVSHDISVEVKPVYLEQESSPVSNKHVFAYFISINNLGSRTVKLLRRHWLIEDSIGETHEIDGEGVIGQKPTIPPDGEHSYNSFCVLNSYKGSMKGFYTMQTMDDQVLKVRIPKFLLISHLLN</sequence>
<evidence type="ECO:0000313" key="2">
    <source>
        <dbReference type="EMBL" id="MCW9713848.1"/>
    </source>
</evidence>
<evidence type="ECO:0000313" key="3">
    <source>
        <dbReference type="Proteomes" id="UP001207337"/>
    </source>
</evidence>
<feature type="domain" description="ApaG" evidence="1">
    <location>
        <begin position="13"/>
        <end position="136"/>
    </location>
</feature>
<evidence type="ECO:0000259" key="1">
    <source>
        <dbReference type="PROSITE" id="PS51087"/>
    </source>
</evidence>
<dbReference type="InterPro" id="IPR036767">
    <property type="entry name" value="ApaG_sf"/>
</dbReference>
<dbReference type="Gene3D" id="2.60.40.1470">
    <property type="entry name" value="ApaG domain"/>
    <property type="match status" value="1"/>
</dbReference>
<protein>
    <submittedName>
        <fullName evidence="2">Co2+/Mg2+ efflux protein ApaG</fullName>
    </submittedName>
</protein>
<name>A0ABT3Q174_9BACT</name>
<organism evidence="2 3">
    <name type="scientific">Fodinibius salicampi</name>
    <dbReference type="NCBI Taxonomy" id="1920655"/>
    <lineage>
        <taxon>Bacteria</taxon>
        <taxon>Pseudomonadati</taxon>
        <taxon>Balneolota</taxon>
        <taxon>Balneolia</taxon>
        <taxon>Balneolales</taxon>
        <taxon>Balneolaceae</taxon>
        <taxon>Fodinibius</taxon>
    </lineage>
</organism>
<dbReference type="PROSITE" id="PS51087">
    <property type="entry name" value="APAG"/>
    <property type="match status" value="1"/>
</dbReference>
<dbReference type="SUPFAM" id="SSF110069">
    <property type="entry name" value="ApaG-like"/>
    <property type="match status" value="1"/>
</dbReference>
<dbReference type="InterPro" id="IPR007474">
    <property type="entry name" value="ApaG_domain"/>
</dbReference>
<dbReference type="PANTHER" id="PTHR14289:SF16">
    <property type="entry name" value="POLYMERASE DELTA-INTERACTING PROTEIN 2"/>
    <property type="match status" value="1"/>
</dbReference>
<dbReference type="Pfam" id="PF04379">
    <property type="entry name" value="DUF525"/>
    <property type="match status" value="1"/>
</dbReference>
<dbReference type="Proteomes" id="UP001207337">
    <property type="component" value="Unassembled WGS sequence"/>
</dbReference>
<dbReference type="NCBIfam" id="NF003967">
    <property type="entry name" value="PRK05461.1"/>
    <property type="match status" value="1"/>
</dbReference>
<comment type="caution">
    <text evidence="2">The sequence shown here is derived from an EMBL/GenBank/DDBJ whole genome shotgun (WGS) entry which is preliminary data.</text>
</comment>
<dbReference type="EMBL" id="JAJNDC010000003">
    <property type="protein sequence ID" value="MCW9713848.1"/>
    <property type="molecule type" value="Genomic_DNA"/>
</dbReference>
<reference evidence="2 3" key="1">
    <citation type="submission" date="2021-11" db="EMBL/GenBank/DDBJ databases">
        <title>Aliifidinibius sp. nov., a new bacterium isolated from saline soil.</title>
        <authorList>
            <person name="Galisteo C."/>
            <person name="De La Haba R."/>
            <person name="Sanchez-Porro C."/>
            <person name="Ventosa A."/>
        </authorList>
    </citation>
    <scope>NUCLEOTIDE SEQUENCE [LARGE SCALE GENOMIC DNA]</scope>
    <source>
        <strain evidence="2 3">KACC 190600</strain>
    </source>
</reference>
<dbReference type="PANTHER" id="PTHR14289">
    <property type="entry name" value="F-BOX ONLY PROTEIN 3"/>
    <property type="match status" value="1"/>
</dbReference>
<proteinExistence type="predicted"/>
<dbReference type="RefSeq" id="WP_265790841.1">
    <property type="nucleotide sequence ID" value="NZ_BAABRS010000003.1"/>
</dbReference>
<accession>A0ABT3Q174</accession>
<keyword evidence="3" id="KW-1185">Reference proteome</keyword>